<evidence type="ECO:0000313" key="3">
    <source>
        <dbReference type="Proteomes" id="UP000198729"/>
    </source>
</evidence>
<evidence type="ECO:0000313" key="2">
    <source>
        <dbReference type="EMBL" id="SCZ85899.1"/>
    </source>
</evidence>
<protein>
    <recommendedName>
        <fullName evidence="1">Alpha-L-glutamate ligase-related protein ATP-grasp domain-containing protein</fullName>
    </recommendedName>
</protein>
<accession>A0A1G5SHP0</accession>
<gene>
    <name evidence="2" type="ORF">NSMM_420027</name>
</gene>
<dbReference type="EMBL" id="FMWO01000050">
    <property type="protein sequence ID" value="SCZ85899.1"/>
    <property type="molecule type" value="Genomic_DNA"/>
</dbReference>
<dbReference type="SUPFAM" id="SSF56059">
    <property type="entry name" value="Glutathione synthetase ATP-binding domain-like"/>
    <property type="match status" value="1"/>
</dbReference>
<dbReference type="InterPro" id="IPR039523">
    <property type="entry name" value="RimK-rel_E_lig_ATP-grasp"/>
</dbReference>
<evidence type="ECO:0000259" key="1">
    <source>
        <dbReference type="Pfam" id="PF14397"/>
    </source>
</evidence>
<proteinExistence type="predicted"/>
<dbReference type="AlphaFoldDB" id="A0A1G5SHP0"/>
<dbReference type="RefSeq" id="WP_176753904.1">
    <property type="nucleotide sequence ID" value="NZ_FMWO01000050.1"/>
</dbReference>
<keyword evidence="3" id="KW-1185">Reference proteome</keyword>
<reference evidence="2 3" key="1">
    <citation type="submission" date="2016-10" db="EMBL/GenBank/DDBJ databases">
        <authorList>
            <person name="de Groot N.N."/>
        </authorList>
    </citation>
    <scope>NUCLEOTIDE SEQUENCE [LARGE SCALE GENOMIC DNA]</scope>
    <source>
        <strain evidence="2">1</strain>
    </source>
</reference>
<organism evidence="2 3">
    <name type="scientific">Nitrosomonas mobilis</name>
    <dbReference type="NCBI Taxonomy" id="51642"/>
    <lineage>
        <taxon>Bacteria</taxon>
        <taxon>Pseudomonadati</taxon>
        <taxon>Pseudomonadota</taxon>
        <taxon>Betaproteobacteria</taxon>
        <taxon>Nitrosomonadales</taxon>
        <taxon>Nitrosomonadaceae</taxon>
        <taxon>Nitrosomonas</taxon>
    </lineage>
</organism>
<dbReference type="Pfam" id="PF14397">
    <property type="entry name" value="ATPgrasp_ST"/>
    <property type="match status" value="1"/>
</dbReference>
<dbReference type="Proteomes" id="UP000198729">
    <property type="component" value="Unassembled WGS sequence"/>
</dbReference>
<dbReference type="STRING" id="51642.NSMM_420027"/>
<name>A0A1G5SHP0_9PROT</name>
<sequence>MNIFRILLGKRARKTPVDTLAEILRMRFGSQRLTFQEYVDYRFHELNDLSAEERSRFLGNGRKFRLNYVCNDPRWFMLGEKLPMTLFMMATALPMPKIHAVYDLSGRNLPNAISLSDVDEVVTYLRTQHHYPLFVKPSHSAYGWGAVGLKRHIPETDSLEFLDGKQRKLLEWVESLKPNHACGILFQELLNPHPEIVRVCGKRLSSVRVTSARLNGKNCVVSAAWRIPTGSNMIDNFQHGASGNLLGGVDIATGRITRVVGRINDRIVPVESHPETGENLEMYMLPDWEQVIEICDQAANYLMGMNLHHWDIALTDRGPVIIENNEIADLDLHQHANRKGFWSNEIEAARSQSYPRYWESLSWPQKNWVKLMRKIDVFL</sequence>
<feature type="domain" description="Alpha-L-glutamate ligase-related protein ATP-grasp" evidence="1">
    <location>
        <begin position="184"/>
        <end position="343"/>
    </location>
</feature>